<dbReference type="InterPro" id="IPR058078">
    <property type="entry name" value="Cj0814-like"/>
</dbReference>
<dbReference type="NCBIfam" id="NF046095">
    <property type="entry name" value="flg_dep_Cj0814"/>
    <property type="match status" value="1"/>
</dbReference>
<name>A0A5T1UZ67_CAMCO</name>
<feature type="region of interest" description="Disordered" evidence="1">
    <location>
        <begin position="64"/>
        <end position="85"/>
    </location>
</feature>
<sequence>MSIFSINDNSNYGSILSQAKANKESKENSKISFANAFLKQNASKLNEIQNANSQTLARSEVLNSTNTTNTSNNTNFSISSKTSSPNYDISSEFKNSIYTLKYKQADISTSTNTAYGYSVDKDGYMGSDFNKAAGLPEDFKIHKSTLDEIKKAAENEPYIADMKQYFGVSEYYTNIDMAETIKQYYNLFSNALGQSFPNDKTSFSEADINSMPKGYAINGIKSMDFNDPSNRMNITHLRDFSNSLISNVYKTPEQAKEADEIWLDSGCMIKGLSSETLGLSLEEIKNVSKGEDWQFNPDMSVYPQNEDGSYSKETLFMSFLKSQGGQPVESLKTTLNPKVEAYNRAMAKESFSGPAIHLDSIMTGKSDFKSFFRYWAERGIEEGDLYMYENNIPKESAMGNWALDAEIKQAIANGWKAKPSTINSYADSIMDRLNNLIGQTRV</sequence>
<comment type="caution">
    <text evidence="2">The sequence shown here is derived from an EMBL/GenBank/DDBJ whole genome shotgun (WGS) entry which is preliminary data.</text>
</comment>
<dbReference type="RefSeq" id="WP_264306133.1">
    <property type="nucleotide sequence ID" value="NZ_CP109654.1"/>
</dbReference>
<organism evidence="2">
    <name type="scientific">Campylobacter coli</name>
    <dbReference type="NCBI Taxonomy" id="195"/>
    <lineage>
        <taxon>Bacteria</taxon>
        <taxon>Pseudomonadati</taxon>
        <taxon>Campylobacterota</taxon>
        <taxon>Epsilonproteobacteria</taxon>
        <taxon>Campylobacterales</taxon>
        <taxon>Campylobacteraceae</taxon>
        <taxon>Campylobacter</taxon>
    </lineage>
</organism>
<accession>A0A5T1UZ67</accession>
<gene>
    <name evidence="2" type="ORF">DSX21_04990</name>
</gene>
<evidence type="ECO:0000313" key="2">
    <source>
        <dbReference type="EMBL" id="EAL6877516.1"/>
    </source>
</evidence>
<reference evidence="2" key="1">
    <citation type="submission" date="2018-07" db="EMBL/GenBank/DDBJ databases">
        <authorList>
            <consortium name="NARMS: The National Antimicrobial Resistance Monitoring System"/>
        </authorList>
    </citation>
    <scope>NUCLEOTIDE SEQUENCE</scope>
    <source>
        <strain evidence="2">CVM N17C543</strain>
    </source>
</reference>
<protein>
    <recommendedName>
        <fullName evidence="3">Flagellar biosynthesis protein FlgG</fullName>
    </recommendedName>
</protein>
<evidence type="ECO:0008006" key="3">
    <source>
        <dbReference type="Google" id="ProtNLM"/>
    </source>
</evidence>
<dbReference type="AlphaFoldDB" id="A0A5T1UZ67"/>
<evidence type="ECO:0000256" key="1">
    <source>
        <dbReference type="SAM" id="MobiDB-lite"/>
    </source>
</evidence>
<dbReference type="EMBL" id="AACQHX010000005">
    <property type="protein sequence ID" value="EAL6877516.1"/>
    <property type="molecule type" value="Genomic_DNA"/>
</dbReference>
<proteinExistence type="predicted"/>